<dbReference type="AlphaFoldDB" id="A0A1G7WXA3"/>
<keyword evidence="6" id="KW-0378">Hydrolase</keyword>
<dbReference type="PROSITE" id="PS51273">
    <property type="entry name" value="GATASE_TYPE_1"/>
    <property type="match status" value="1"/>
</dbReference>
<dbReference type="Proteomes" id="UP000198854">
    <property type="component" value="Unassembled WGS sequence"/>
</dbReference>
<evidence type="ECO:0000256" key="5">
    <source>
        <dbReference type="ARBA" id="ARBA00066788"/>
    </source>
</evidence>
<dbReference type="InterPro" id="IPR011697">
    <property type="entry name" value="Peptidase_C26"/>
</dbReference>
<evidence type="ECO:0000256" key="1">
    <source>
        <dbReference type="ARBA" id="ARBA00011083"/>
    </source>
</evidence>
<keyword evidence="8" id="KW-1185">Reference proteome</keyword>
<evidence type="ECO:0000256" key="4">
    <source>
        <dbReference type="ARBA" id="ARBA00060634"/>
    </source>
</evidence>
<dbReference type="InterPro" id="IPR029062">
    <property type="entry name" value="Class_I_gatase-like"/>
</dbReference>
<comment type="catalytic activity">
    <reaction evidence="2">
        <text>4-(gamma-L-glutamylamino)butanoate + H2O = 4-aminobutanoate + L-glutamate</text>
        <dbReference type="Rhea" id="RHEA:19737"/>
        <dbReference type="ChEBI" id="CHEBI:15377"/>
        <dbReference type="ChEBI" id="CHEBI:29985"/>
        <dbReference type="ChEBI" id="CHEBI:58800"/>
        <dbReference type="ChEBI" id="CHEBI:59888"/>
        <dbReference type="EC" id="3.5.1.94"/>
    </reaction>
</comment>
<protein>
    <recommendedName>
        <fullName evidence="5">gamma-glutamyl-gamma-aminobutyrate hydrolase</fullName>
        <ecNumber evidence="5">3.5.1.94</ecNumber>
    </recommendedName>
</protein>
<dbReference type="OrthoDB" id="9813383at2"/>
<evidence type="ECO:0000313" key="8">
    <source>
        <dbReference type="Proteomes" id="UP000198854"/>
    </source>
</evidence>
<dbReference type="EMBL" id="FNDD01000002">
    <property type="protein sequence ID" value="SDG76534.1"/>
    <property type="molecule type" value="Genomic_DNA"/>
</dbReference>
<comment type="pathway">
    <text evidence="4">Amine and polyamine degradation; putrescine degradation; 4-aminobutanoate from putrescine: step 4/4.</text>
</comment>
<comment type="similarity">
    <text evidence="1">Belongs to the peptidase C26 family.</text>
</comment>
<name>A0A1G7WXA3_9VIBR</name>
<dbReference type="Gene3D" id="3.40.50.880">
    <property type="match status" value="1"/>
</dbReference>
<sequence length="248" mass="27455">MSSTKKPVIGVVSCAKSLKGYDIQAVNEFYLKAISDFGGVPIILSAAIDVQDFEQVLAMCDGLLFPGSHSNVAPYRYQATHTESYMDERRDELSLSLLRYAVDNNLPCLGICRGFQEMNVALGGSLDPAVHKSGFDDHREPSTEDFAVKYAAAHRVVVESDGVFKTWLQQAHWPQSDAFEVNSLHNQGVKALAPNLKVEAKAPDGLVEAFSLPLHKFFVGVQWHPEWKAKSNHFSQILFKEFILAASL</sequence>
<dbReference type="PANTHER" id="PTHR43235:SF1">
    <property type="entry name" value="GLUTAMINE AMIDOTRANSFERASE PB2B2.05-RELATED"/>
    <property type="match status" value="1"/>
</dbReference>
<dbReference type="FunFam" id="3.40.50.880:FF:000030">
    <property type="entry name" value="Gamma-glutamyl-gamma-aminobutyrate hydrolase PuuD"/>
    <property type="match status" value="1"/>
</dbReference>
<reference evidence="6 8" key="1">
    <citation type="submission" date="2016-10" db="EMBL/GenBank/DDBJ databases">
        <authorList>
            <person name="de Groot N.N."/>
        </authorList>
    </citation>
    <scope>NUCLEOTIDE SEQUENCE [LARGE SCALE GENOMIC DNA]</scope>
    <source>
        <strain evidence="6 8">CGMCC 1.10228</strain>
    </source>
</reference>
<proteinExistence type="inferred from homology"/>
<dbReference type="GO" id="GO:0005829">
    <property type="term" value="C:cytosol"/>
    <property type="evidence" value="ECO:0007669"/>
    <property type="project" value="TreeGrafter"/>
</dbReference>
<evidence type="ECO:0000313" key="6">
    <source>
        <dbReference type="EMBL" id="SDG76534.1"/>
    </source>
</evidence>
<dbReference type="CDD" id="cd01745">
    <property type="entry name" value="GATase1_2"/>
    <property type="match status" value="1"/>
</dbReference>
<dbReference type="STRING" id="861298.SAMN04488136_102231"/>
<dbReference type="EMBL" id="FNDD01000004">
    <property type="protein sequence ID" value="SDG87817.1"/>
    <property type="molecule type" value="Genomic_DNA"/>
</dbReference>
<evidence type="ECO:0000256" key="2">
    <source>
        <dbReference type="ARBA" id="ARBA00052718"/>
    </source>
</evidence>
<dbReference type="GO" id="GO:0033969">
    <property type="term" value="F:gamma-glutamyl-gamma-aminobutyrate hydrolase activity"/>
    <property type="evidence" value="ECO:0007669"/>
    <property type="project" value="UniProtKB-EC"/>
</dbReference>
<dbReference type="PANTHER" id="PTHR43235">
    <property type="entry name" value="GLUTAMINE AMIDOTRANSFERASE PB2B2.05-RELATED"/>
    <property type="match status" value="1"/>
</dbReference>
<gene>
    <name evidence="6" type="ORF">SAMN04488136_102231</name>
    <name evidence="7" type="ORF">SAMN04488136_10435</name>
</gene>
<dbReference type="RefSeq" id="WP_093269354.1">
    <property type="nucleotide sequence ID" value="NZ_FNDD01000002.1"/>
</dbReference>
<dbReference type="GO" id="GO:0006598">
    <property type="term" value="P:polyamine catabolic process"/>
    <property type="evidence" value="ECO:0007669"/>
    <property type="project" value="TreeGrafter"/>
</dbReference>
<dbReference type="InterPro" id="IPR044668">
    <property type="entry name" value="PuuD-like"/>
</dbReference>
<evidence type="ECO:0000256" key="3">
    <source>
        <dbReference type="ARBA" id="ARBA00055068"/>
    </source>
</evidence>
<evidence type="ECO:0000313" key="7">
    <source>
        <dbReference type="EMBL" id="SDG87817.1"/>
    </source>
</evidence>
<organism evidence="6 8">
    <name type="scientific">Vibrio xiamenensis</name>
    <dbReference type="NCBI Taxonomy" id="861298"/>
    <lineage>
        <taxon>Bacteria</taxon>
        <taxon>Pseudomonadati</taxon>
        <taxon>Pseudomonadota</taxon>
        <taxon>Gammaproteobacteria</taxon>
        <taxon>Vibrionales</taxon>
        <taxon>Vibrionaceae</taxon>
        <taxon>Vibrio</taxon>
    </lineage>
</organism>
<dbReference type="SUPFAM" id="SSF52317">
    <property type="entry name" value="Class I glutamine amidotransferase-like"/>
    <property type="match status" value="1"/>
</dbReference>
<comment type="function">
    <text evidence="3">Involved in the breakdown of putrescine via hydrolysis of the gamma-glutamyl linkage of gamma-glutamyl-gamma-aminobutyrate.</text>
</comment>
<accession>A0A1G7WXA3</accession>
<dbReference type="EC" id="3.5.1.94" evidence="5"/>
<dbReference type="Pfam" id="PF07722">
    <property type="entry name" value="Peptidase_C26"/>
    <property type="match status" value="1"/>
</dbReference>